<evidence type="ECO:0000256" key="5">
    <source>
        <dbReference type="ARBA" id="ARBA00022982"/>
    </source>
</evidence>
<dbReference type="OrthoDB" id="2837at2157"/>
<feature type="domain" description="4Fe-4S ferredoxin-type" evidence="8">
    <location>
        <begin position="49"/>
        <end position="81"/>
    </location>
</feature>
<evidence type="ECO:0000313" key="10">
    <source>
        <dbReference type="Proteomes" id="UP000000674"/>
    </source>
</evidence>
<dbReference type="Pfam" id="PF13247">
    <property type="entry name" value="Fer4_11"/>
    <property type="match status" value="1"/>
</dbReference>
<dbReference type="InterPro" id="IPR050954">
    <property type="entry name" value="ET_IronSulfur_Cluster-Binding"/>
</dbReference>
<evidence type="ECO:0000259" key="8">
    <source>
        <dbReference type="PROSITE" id="PS51379"/>
    </source>
</evidence>
<accession>A0B8U1</accession>
<keyword evidence="1" id="KW-0813">Transport</keyword>
<dbReference type="Gene3D" id="3.30.70.20">
    <property type="match status" value="2"/>
</dbReference>
<evidence type="ECO:0000313" key="9">
    <source>
        <dbReference type="EMBL" id="ABK15115.1"/>
    </source>
</evidence>
<dbReference type="AlphaFoldDB" id="A0B8U1"/>
<dbReference type="GO" id="GO:0046872">
    <property type="term" value="F:metal ion binding"/>
    <property type="evidence" value="ECO:0007669"/>
    <property type="project" value="UniProtKB-KW"/>
</dbReference>
<dbReference type="PANTHER" id="PTHR43177:SF5">
    <property type="entry name" value="ANAEROBIC DIMETHYL SULFOXIDE REDUCTASE CHAIN B-RELATED"/>
    <property type="match status" value="1"/>
</dbReference>
<keyword evidence="4" id="KW-0677">Repeat</keyword>
<dbReference type="STRING" id="349307.Mthe_1340"/>
<dbReference type="SUPFAM" id="SSF54862">
    <property type="entry name" value="4Fe-4S ferredoxins"/>
    <property type="match status" value="1"/>
</dbReference>
<sequence>MKEILVRPERCMGCRSCEIACAVEHSQSRDLFRALSEMPQKRLFVEHVPEYSLAVPILCRHCEDAPCVAVCPTGALTQDAISGVVRHNKDICIGCWTCASVCTYGVIGRDRRARVAIKCDRCPDLEVPACVSACPTRALIYGDVEEISSSKRAESALKVARGVAVSSR</sequence>
<dbReference type="GeneID" id="4462145"/>
<dbReference type="Proteomes" id="UP000000674">
    <property type="component" value="Chromosome"/>
</dbReference>
<keyword evidence="2" id="KW-0004">4Fe-4S</keyword>
<dbReference type="InterPro" id="IPR017896">
    <property type="entry name" value="4Fe4S_Fe-S-bd"/>
</dbReference>
<keyword evidence="7" id="KW-0411">Iron-sulfur</keyword>
<gene>
    <name evidence="9" type="ordered locus">Mthe_1340</name>
</gene>
<evidence type="ECO:0000256" key="3">
    <source>
        <dbReference type="ARBA" id="ARBA00022723"/>
    </source>
</evidence>
<keyword evidence="6" id="KW-0408">Iron</keyword>
<keyword evidence="5" id="KW-0249">Electron transport</keyword>
<dbReference type="Pfam" id="PF12800">
    <property type="entry name" value="Fer4_4"/>
    <property type="match status" value="1"/>
</dbReference>
<feature type="domain" description="4Fe-4S ferredoxin-type" evidence="8">
    <location>
        <begin position="2"/>
        <end position="31"/>
    </location>
</feature>
<evidence type="ECO:0000256" key="6">
    <source>
        <dbReference type="ARBA" id="ARBA00023004"/>
    </source>
</evidence>
<reference evidence="9 10" key="1">
    <citation type="submission" date="2006-10" db="EMBL/GenBank/DDBJ databases">
        <title>Complete sequence of Methanosaeta thermophila PT.</title>
        <authorList>
            <consortium name="US DOE Joint Genome Institute"/>
            <person name="Copeland A."/>
            <person name="Lucas S."/>
            <person name="Lapidus A."/>
            <person name="Barry K."/>
            <person name="Detter J.C."/>
            <person name="Glavina del Rio T."/>
            <person name="Hammon N."/>
            <person name="Israni S."/>
            <person name="Pitluck S."/>
            <person name="Chain P."/>
            <person name="Malfatti S."/>
            <person name="Shin M."/>
            <person name="Vergez L."/>
            <person name="Schmutz J."/>
            <person name="Larimer F."/>
            <person name="Land M."/>
            <person name="Hauser L."/>
            <person name="Kyrpides N."/>
            <person name="Kim E."/>
            <person name="Smith K.S."/>
            <person name="Ingram-Smith C."/>
            <person name="Richardson P."/>
        </authorList>
    </citation>
    <scope>NUCLEOTIDE SEQUENCE [LARGE SCALE GENOMIC DNA]</scope>
    <source>
        <strain evidence="10">DSM 6194 / JCM 14653 / NBRC 101360 / PT</strain>
    </source>
</reference>
<dbReference type="GO" id="GO:0051539">
    <property type="term" value="F:4 iron, 4 sulfur cluster binding"/>
    <property type="evidence" value="ECO:0007669"/>
    <property type="project" value="UniProtKB-KW"/>
</dbReference>
<evidence type="ECO:0000256" key="1">
    <source>
        <dbReference type="ARBA" id="ARBA00022448"/>
    </source>
</evidence>
<dbReference type="PROSITE" id="PS51379">
    <property type="entry name" value="4FE4S_FER_2"/>
    <property type="match status" value="3"/>
</dbReference>
<dbReference type="HOGENOM" id="CLU_043374_3_1_2"/>
<evidence type="ECO:0000256" key="7">
    <source>
        <dbReference type="ARBA" id="ARBA00023014"/>
    </source>
</evidence>
<protein>
    <submittedName>
        <fullName evidence="9">4Fe-4S ferredoxin, iron-sulfur binding domain protein</fullName>
    </submittedName>
</protein>
<dbReference type="RefSeq" id="WP_011696507.1">
    <property type="nucleotide sequence ID" value="NC_008553.1"/>
</dbReference>
<evidence type="ECO:0000256" key="2">
    <source>
        <dbReference type="ARBA" id="ARBA00022485"/>
    </source>
</evidence>
<dbReference type="SMR" id="A0B8U1"/>
<keyword evidence="10" id="KW-1185">Reference proteome</keyword>
<dbReference type="EMBL" id="CP000477">
    <property type="protein sequence ID" value="ABK15115.1"/>
    <property type="molecule type" value="Genomic_DNA"/>
</dbReference>
<dbReference type="CDD" id="cd10563">
    <property type="entry name" value="CooF_like"/>
    <property type="match status" value="1"/>
</dbReference>
<dbReference type="KEGG" id="mtp:Mthe_1340"/>
<feature type="domain" description="4Fe-4S ferredoxin-type" evidence="8">
    <location>
        <begin position="83"/>
        <end position="112"/>
    </location>
</feature>
<keyword evidence="3" id="KW-0479">Metal-binding</keyword>
<name>A0B8U1_METTP</name>
<proteinExistence type="predicted"/>
<organism evidence="9 10">
    <name type="scientific">Methanothrix thermoacetophila (strain DSM 6194 / JCM 14653 / NBRC 101360 / PT)</name>
    <name type="common">Methanosaeta thermophila</name>
    <dbReference type="NCBI Taxonomy" id="349307"/>
    <lineage>
        <taxon>Archaea</taxon>
        <taxon>Methanobacteriati</taxon>
        <taxon>Methanobacteriota</taxon>
        <taxon>Stenosarchaea group</taxon>
        <taxon>Methanomicrobia</taxon>
        <taxon>Methanotrichales</taxon>
        <taxon>Methanotrichaceae</taxon>
        <taxon>Methanothrix</taxon>
    </lineage>
</organism>
<evidence type="ECO:0000256" key="4">
    <source>
        <dbReference type="ARBA" id="ARBA00022737"/>
    </source>
</evidence>
<dbReference type="PANTHER" id="PTHR43177">
    <property type="entry name" value="PROTEIN NRFC"/>
    <property type="match status" value="1"/>
</dbReference>